<organism evidence="2 3">
    <name type="scientific">Piscinibacter koreensis</name>
    <dbReference type="NCBI Taxonomy" id="2742824"/>
    <lineage>
        <taxon>Bacteria</taxon>
        <taxon>Pseudomonadati</taxon>
        <taxon>Pseudomonadota</taxon>
        <taxon>Betaproteobacteria</taxon>
        <taxon>Burkholderiales</taxon>
        <taxon>Sphaerotilaceae</taxon>
        <taxon>Piscinibacter</taxon>
    </lineage>
</organism>
<evidence type="ECO:0000256" key="1">
    <source>
        <dbReference type="SAM" id="MobiDB-lite"/>
    </source>
</evidence>
<name>A0A7Y6NTE9_9BURK</name>
<dbReference type="InterPro" id="IPR053842">
    <property type="entry name" value="NikA-like"/>
</dbReference>
<protein>
    <submittedName>
        <fullName evidence="2">Plasmid mobilization relaxosome protein MobC</fullName>
    </submittedName>
</protein>
<feature type="region of interest" description="Disordered" evidence="1">
    <location>
        <begin position="1"/>
        <end position="24"/>
    </location>
</feature>
<gene>
    <name evidence="2" type="primary">mobC</name>
    <name evidence="2" type="ORF">HQN59_25030</name>
</gene>
<keyword evidence="3" id="KW-1185">Reference proteome</keyword>
<sequence length="132" mass="14330">MTDETSSLPPKRRGGRPRSAPADLRTATIGVRVSAAEYDALRAKSAAMAMTPAQWLREAALTRRLPAPPVAEINHEQYVELARLAANLNQLTRLANEGERVTVATDLLIELKAEVKRLRFGLIGTATGGDTR</sequence>
<dbReference type="AlphaFoldDB" id="A0A7Y6NTE9"/>
<evidence type="ECO:0000313" key="3">
    <source>
        <dbReference type="Proteomes" id="UP000529637"/>
    </source>
</evidence>
<dbReference type="Proteomes" id="UP000529637">
    <property type="component" value="Unassembled WGS sequence"/>
</dbReference>
<comment type="caution">
    <text evidence="2">The sequence shown here is derived from an EMBL/GenBank/DDBJ whole genome shotgun (WGS) entry which is preliminary data.</text>
</comment>
<proteinExistence type="predicted"/>
<dbReference type="Pfam" id="PF21983">
    <property type="entry name" value="NikA-like"/>
    <property type="match status" value="1"/>
</dbReference>
<reference evidence="2 3" key="1">
    <citation type="submission" date="2020-06" db="EMBL/GenBank/DDBJ databases">
        <title>Schlegella sp. ID0723 isolated from air conditioner.</title>
        <authorList>
            <person name="Kim D.Y."/>
            <person name="Kim D.-U."/>
        </authorList>
    </citation>
    <scope>NUCLEOTIDE SEQUENCE [LARGE SCALE GENOMIC DNA]</scope>
    <source>
        <strain evidence="2 3">ID0723</strain>
    </source>
</reference>
<dbReference type="EMBL" id="JABWMJ010000023">
    <property type="protein sequence ID" value="NUZ09009.1"/>
    <property type="molecule type" value="Genomic_DNA"/>
</dbReference>
<dbReference type="RefSeq" id="WP_176071867.1">
    <property type="nucleotide sequence ID" value="NZ_JABWMJ010000023.1"/>
</dbReference>
<evidence type="ECO:0000313" key="2">
    <source>
        <dbReference type="EMBL" id="NUZ09009.1"/>
    </source>
</evidence>
<accession>A0A7Y6NTE9</accession>